<evidence type="ECO:0000313" key="4">
    <source>
        <dbReference type="Proteomes" id="UP000298493"/>
    </source>
</evidence>
<sequence>MQFKSVILALCLSTFAIAKGHDKNENAVASAAMNGKQGEISGSKTKNSTHGNSEEKQCSELSRLTKLVNLVNNATKLTELETKHNMTADKITKLKASAANATSRLTELQSNTTLTSQCAVVDAGQKLKGQCKEIKMLTNMMDVAGNTTALSEMATKKNWTDAQVTKFKARAANATTKLNKLKSNSTLVNACATIKKSSSSVSQSAKSNGVGQVVGNVVFTMVMGGTAALLLV</sequence>
<accession>A0A4Z1PAW0</accession>
<dbReference type="OrthoDB" id="5243723at2759"/>
<reference evidence="3 4" key="1">
    <citation type="submission" date="2019-04" db="EMBL/GenBank/DDBJ databases">
        <title>High contiguity whole genome sequence and gene annotation resource for two Venturia nashicola isolates.</title>
        <authorList>
            <person name="Prokchorchik M."/>
            <person name="Won K."/>
            <person name="Lee Y."/>
            <person name="Choi E.D."/>
            <person name="Segonzac C."/>
            <person name="Sohn K.H."/>
        </authorList>
    </citation>
    <scope>NUCLEOTIDE SEQUENCE [LARGE SCALE GENOMIC DNA]</scope>
    <source>
        <strain evidence="3 4">PRI2</strain>
    </source>
</reference>
<proteinExistence type="predicted"/>
<name>A0A4Z1PAW0_9PEZI</name>
<feature type="chain" id="PRO_5021457773" evidence="2">
    <location>
        <begin position="19"/>
        <end position="232"/>
    </location>
</feature>
<dbReference type="AlphaFoldDB" id="A0A4Z1PAW0"/>
<feature type="compositionally biased region" description="Polar residues" evidence="1">
    <location>
        <begin position="40"/>
        <end position="51"/>
    </location>
</feature>
<organism evidence="3 4">
    <name type="scientific">Venturia nashicola</name>
    <dbReference type="NCBI Taxonomy" id="86259"/>
    <lineage>
        <taxon>Eukaryota</taxon>
        <taxon>Fungi</taxon>
        <taxon>Dikarya</taxon>
        <taxon>Ascomycota</taxon>
        <taxon>Pezizomycotina</taxon>
        <taxon>Dothideomycetes</taxon>
        <taxon>Pleosporomycetidae</taxon>
        <taxon>Venturiales</taxon>
        <taxon>Venturiaceae</taxon>
        <taxon>Venturia</taxon>
    </lineage>
</organism>
<evidence type="ECO:0000313" key="3">
    <source>
        <dbReference type="EMBL" id="TID18731.1"/>
    </source>
</evidence>
<evidence type="ECO:0000256" key="2">
    <source>
        <dbReference type="SAM" id="SignalP"/>
    </source>
</evidence>
<feature type="region of interest" description="Disordered" evidence="1">
    <location>
        <begin position="29"/>
        <end position="55"/>
    </location>
</feature>
<dbReference type="EMBL" id="SNSC02000013">
    <property type="protein sequence ID" value="TID18731.1"/>
    <property type="molecule type" value="Genomic_DNA"/>
</dbReference>
<gene>
    <name evidence="3" type="ORF">E6O75_ATG05852</name>
</gene>
<comment type="caution">
    <text evidence="3">The sequence shown here is derived from an EMBL/GenBank/DDBJ whole genome shotgun (WGS) entry which is preliminary data.</text>
</comment>
<protein>
    <submittedName>
        <fullName evidence="3">HET-domain-containing protein</fullName>
    </submittedName>
</protein>
<dbReference type="Proteomes" id="UP000298493">
    <property type="component" value="Unassembled WGS sequence"/>
</dbReference>
<keyword evidence="4" id="KW-1185">Reference proteome</keyword>
<evidence type="ECO:0000256" key="1">
    <source>
        <dbReference type="SAM" id="MobiDB-lite"/>
    </source>
</evidence>
<feature type="signal peptide" evidence="2">
    <location>
        <begin position="1"/>
        <end position="18"/>
    </location>
</feature>
<keyword evidence="2" id="KW-0732">Signal</keyword>